<dbReference type="SUPFAM" id="SSF52980">
    <property type="entry name" value="Restriction endonuclease-like"/>
    <property type="match status" value="1"/>
</dbReference>
<feature type="domain" description="Putative restriction endonuclease" evidence="1">
    <location>
        <begin position="14"/>
        <end position="173"/>
    </location>
</feature>
<reference evidence="2" key="1">
    <citation type="submission" date="2013-08" db="EMBL/GenBank/DDBJ databases">
        <authorList>
            <person name="Mendez C."/>
            <person name="Richter M."/>
            <person name="Ferrer M."/>
            <person name="Sanchez J."/>
        </authorList>
    </citation>
    <scope>NUCLEOTIDE SEQUENCE</scope>
</reference>
<comment type="caution">
    <text evidence="2">The sequence shown here is derived from an EMBL/GenBank/DDBJ whole genome shotgun (WGS) entry which is preliminary data.</text>
</comment>
<name>T1DC75_9ZZZZ</name>
<dbReference type="InterPro" id="IPR012296">
    <property type="entry name" value="Nuclease_put_TT1808"/>
</dbReference>
<protein>
    <submittedName>
        <fullName evidence="2">Protein containing DUF820</fullName>
    </submittedName>
</protein>
<dbReference type="PANTHER" id="PTHR34107:SF4">
    <property type="entry name" value="SLL1222 PROTEIN"/>
    <property type="match status" value="1"/>
</dbReference>
<dbReference type="EMBL" id="AUZX01001463">
    <property type="protein sequence ID" value="EQD79034.1"/>
    <property type="molecule type" value="Genomic_DNA"/>
</dbReference>
<evidence type="ECO:0000313" key="2">
    <source>
        <dbReference type="EMBL" id="EQD79034.1"/>
    </source>
</evidence>
<dbReference type="AlphaFoldDB" id="T1DC75"/>
<evidence type="ECO:0000259" key="1">
    <source>
        <dbReference type="Pfam" id="PF05685"/>
    </source>
</evidence>
<sequence>MARIEPKWSYGHLRELPDDGNRYEIGSGELLVTPAPGTRHQAIVGNLFDLLRRAALHGHGKVFVAPVDVVFSPHDVLEPDLVFVSSGNLPIVKEPNIEGAPDLVVEVLSASTRERDLSAKLHIYSRYGVRYYWAVDPKEECVHLYERVNDALVERPALRQGDTLASPLFPDVSGSVVDVFKQ</sequence>
<dbReference type="InterPro" id="IPR008538">
    <property type="entry name" value="Uma2"/>
</dbReference>
<proteinExistence type="predicted"/>
<dbReference type="Gene3D" id="3.90.1570.10">
    <property type="entry name" value="tt1808, chain A"/>
    <property type="match status" value="1"/>
</dbReference>
<reference evidence="2" key="2">
    <citation type="journal article" date="2014" name="ISME J.">
        <title>Microbial stratification in low pH oxic and suboxic macroscopic growths along an acid mine drainage.</title>
        <authorList>
            <person name="Mendez-Garcia C."/>
            <person name="Mesa V."/>
            <person name="Sprenger R.R."/>
            <person name="Richter M."/>
            <person name="Diez M.S."/>
            <person name="Solano J."/>
            <person name="Bargiela R."/>
            <person name="Golyshina O.V."/>
            <person name="Manteca A."/>
            <person name="Ramos J.L."/>
            <person name="Gallego J.R."/>
            <person name="Llorente I."/>
            <person name="Martins Dos Santos V.A."/>
            <person name="Jensen O.N."/>
            <person name="Pelaez A.I."/>
            <person name="Sanchez J."/>
            <person name="Ferrer M."/>
        </authorList>
    </citation>
    <scope>NUCLEOTIDE SEQUENCE</scope>
</reference>
<accession>T1DC75</accession>
<dbReference type="Pfam" id="PF05685">
    <property type="entry name" value="Uma2"/>
    <property type="match status" value="1"/>
</dbReference>
<dbReference type="CDD" id="cd06260">
    <property type="entry name" value="DUF820-like"/>
    <property type="match status" value="1"/>
</dbReference>
<dbReference type="InterPro" id="IPR011335">
    <property type="entry name" value="Restrct_endonuc-II-like"/>
</dbReference>
<gene>
    <name evidence="2" type="ORF">B1A_01951</name>
</gene>
<organism evidence="2">
    <name type="scientific">mine drainage metagenome</name>
    <dbReference type="NCBI Taxonomy" id="410659"/>
    <lineage>
        <taxon>unclassified sequences</taxon>
        <taxon>metagenomes</taxon>
        <taxon>ecological metagenomes</taxon>
    </lineage>
</organism>
<dbReference type="PANTHER" id="PTHR34107">
    <property type="entry name" value="SLL0198 PROTEIN-RELATED"/>
    <property type="match status" value="1"/>
</dbReference>